<dbReference type="Proteomes" id="UP000198711">
    <property type="component" value="Unassembled WGS sequence"/>
</dbReference>
<accession>A0A8X8ICC0</accession>
<gene>
    <name evidence="2" type="ORF">SAMN05444410_101157</name>
</gene>
<sequence length="372" mass="42916">MKPGTKITRSLFPATILRLLLALGLLVVSFFPQFVEYWYSQGIYPAIGSTLRLLTRWIPFSIGDVGYLLLACWLFVRLVQWLMRLKREGLSKALMLQGLLSFIHFLLGIYIVFKLVWGFNYNRLGIAYQLKLEKLPYSQQALNQLTSDLIDSANTYRRRFDTILPAPSIDSIYRDAYHAYLQASDAYPFLDYHQRSVKASLYTPVADYIGFTGYYNPFSGEAQLRTDVPRILLPYVACHEMAHQLGYASESEANFVGFLAAANSANPYFRYSVYLDLFSYAQGEQLAQYAMDKDAQGFEAAIQHNRNQLDTLVKKDRREIREFFRKRSNRISPAMNSLYDQYLKMNSQEKGMKSYDEVIGWILAYRKKGVGS</sequence>
<feature type="transmembrane region" description="Helical" evidence="1">
    <location>
        <begin position="99"/>
        <end position="119"/>
    </location>
</feature>
<dbReference type="EMBL" id="FNNO01000001">
    <property type="protein sequence ID" value="SDW06707.1"/>
    <property type="molecule type" value="Genomic_DNA"/>
</dbReference>
<evidence type="ECO:0008006" key="4">
    <source>
        <dbReference type="Google" id="ProtNLM"/>
    </source>
</evidence>
<keyword evidence="1" id="KW-1133">Transmembrane helix</keyword>
<dbReference type="Pfam" id="PF12725">
    <property type="entry name" value="DUF3810"/>
    <property type="match status" value="1"/>
</dbReference>
<feature type="transmembrane region" description="Helical" evidence="1">
    <location>
        <begin position="12"/>
        <end position="31"/>
    </location>
</feature>
<dbReference type="AlphaFoldDB" id="A0A8X8ICC0"/>
<keyword evidence="3" id="KW-1185">Reference proteome</keyword>
<protein>
    <recommendedName>
        <fullName evidence="4">DUF3810 domain-containing protein</fullName>
    </recommendedName>
</protein>
<reference evidence="2 3" key="1">
    <citation type="submission" date="2016-10" db="EMBL/GenBank/DDBJ databases">
        <authorList>
            <person name="Varghese N."/>
            <person name="Submissions S."/>
        </authorList>
    </citation>
    <scope>NUCLEOTIDE SEQUENCE [LARGE SCALE GENOMIC DNA]</scope>
    <source>
        <strain evidence="2 3">DSM 25353</strain>
    </source>
</reference>
<organism evidence="2 3">
    <name type="scientific">Hydrobacter penzbergensis</name>
    <dbReference type="NCBI Taxonomy" id="1235997"/>
    <lineage>
        <taxon>Bacteria</taxon>
        <taxon>Pseudomonadati</taxon>
        <taxon>Bacteroidota</taxon>
        <taxon>Chitinophagia</taxon>
        <taxon>Chitinophagales</taxon>
        <taxon>Chitinophagaceae</taxon>
        <taxon>Hydrobacter</taxon>
    </lineage>
</organism>
<proteinExistence type="predicted"/>
<keyword evidence="1" id="KW-0812">Transmembrane</keyword>
<keyword evidence="1" id="KW-0472">Membrane</keyword>
<evidence type="ECO:0000313" key="3">
    <source>
        <dbReference type="Proteomes" id="UP000198711"/>
    </source>
</evidence>
<comment type="caution">
    <text evidence="2">The sequence shown here is derived from an EMBL/GenBank/DDBJ whole genome shotgun (WGS) entry which is preliminary data.</text>
</comment>
<evidence type="ECO:0000256" key="1">
    <source>
        <dbReference type="SAM" id="Phobius"/>
    </source>
</evidence>
<feature type="transmembrane region" description="Helical" evidence="1">
    <location>
        <begin position="57"/>
        <end position="79"/>
    </location>
</feature>
<name>A0A8X8ICC0_9BACT</name>
<evidence type="ECO:0000313" key="2">
    <source>
        <dbReference type="EMBL" id="SDW06707.1"/>
    </source>
</evidence>
<dbReference type="InterPro" id="IPR024294">
    <property type="entry name" value="DUF3810"/>
</dbReference>
<dbReference type="RefSeq" id="WP_092721339.1">
    <property type="nucleotide sequence ID" value="NZ_FNNO01000001.1"/>
</dbReference>